<dbReference type="InterPro" id="IPR027397">
    <property type="entry name" value="Catenin-bd_sf"/>
</dbReference>
<dbReference type="GO" id="GO:0009887">
    <property type="term" value="P:animal organ morphogenesis"/>
    <property type="evidence" value="ECO:0007669"/>
    <property type="project" value="UniProtKB-ARBA"/>
</dbReference>
<dbReference type="Gene3D" id="4.10.900.10">
    <property type="entry name" value="TCF3-CBD (Catenin binding domain)"/>
    <property type="match status" value="1"/>
</dbReference>
<evidence type="ECO:0000313" key="6">
    <source>
        <dbReference type="Proteomes" id="UP001497623"/>
    </source>
</evidence>
<dbReference type="Proteomes" id="UP001497623">
    <property type="component" value="Unassembled WGS sequence"/>
</dbReference>
<gene>
    <name evidence="5" type="ORF">MNOR_LOCUS5371</name>
</gene>
<dbReference type="AlphaFoldDB" id="A0AAV2PY35"/>
<evidence type="ECO:0000256" key="3">
    <source>
        <dbReference type="RuleBase" id="RU004357"/>
    </source>
</evidence>
<feature type="domain" description="Cadherin Y-type LIR-motif" evidence="4">
    <location>
        <begin position="88"/>
        <end position="113"/>
    </location>
</feature>
<feature type="non-terminal residue" evidence="5">
    <location>
        <position position="114"/>
    </location>
</feature>
<dbReference type="GO" id="GO:0007156">
    <property type="term" value="P:homophilic cell adhesion via plasma membrane adhesion molecules"/>
    <property type="evidence" value="ECO:0007669"/>
    <property type="project" value="InterPro"/>
</dbReference>
<dbReference type="EMBL" id="CAXKWB010002069">
    <property type="protein sequence ID" value="CAL4066124.1"/>
    <property type="molecule type" value="Genomic_DNA"/>
</dbReference>
<proteinExistence type="predicted"/>
<organism evidence="5 6">
    <name type="scientific">Meganyctiphanes norvegica</name>
    <name type="common">Northern krill</name>
    <name type="synonym">Thysanopoda norvegica</name>
    <dbReference type="NCBI Taxonomy" id="48144"/>
    <lineage>
        <taxon>Eukaryota</taxon>
        <taxon>Metazoa</taxon>
        <taxon>Ecdysozoa</taxon>
        <taxon>Arthropoda</taxon>
        <taxon>Crustacea</taxon>
        <taxon>Multicrustacea</taxon>
        <taxon>Malacostraca</taxon>
        <taxon>Eumalacostraca</taxon>
        <taxon>Eucarida</taxon>
        <taxon>Euphausiacea</taxon>
        <taxon>Euphausiidae</taxon>
        <taxon>Meganyctiphanes</taxon>
    </lineage>
</organism>
<evidence type="ECO:0000256" key="1">
    <source>
        <dbReference type="ARBA" id="ARBA00022692"/>
    </source>
</evidence>
<accession>A0AAV2PY35</accession>
<dbReference type="InterPro" id="IPR000233">
    <property type="entry name" value="Cadherin_Y-type_LIR"/>
</dbReference>
<keyword evidence="1" id="KW-0812">Transmembrane</keyword>
<feature type="non-terminal residue" evidence="5">
    <location>
        <position position="1"/>
    </location>
</feature>
<keyword evidence="2" id="KW-1133">Transmembrane helix</keyword>
<comment type="function">
    <text evidence="3">Cadherins are calcium-dependent cell adhesion proteins.</text>
</comment>
<evidence type="ECO:0000256" key="2">
    <source>
        <dbReference type="ARBA" id="ARBA00022989"/>
    </source>
</evidence>
<evidence type="ECO:0000259" key="4">
    <source>
        <dbReference type="Pfam" id="PF01049"/>
    </source>
</evidence>
<protein>
    <recommendedName>
        <fullName evidence="4">Cadherin Y-type LIR-motif domain-containing protein</fullName>
    </recommendedName>
</protein>
<name>A0AAV2PY35_MEGNR</name>
<evidence type="ECO:0000313" key="5">
    <source>
        <dbReference type="EMBL" id="CAL4066124.1"/>
    </source>
</evidence>
<keyword evidence="6" id="KW-1185">Reference proteome</keyword>
<keyword evidence="2" id="KW-0472">Membrane</keyword>
<sequence>VVMLVYYINKHHTRRALPKPKVSNEEAGISMTIVDLTHMQNGRGPPKANGKIPNSSVNFIPDIVVGQSDIKEIISQQKRTIDCRCCGPGEDDLRNYSYEGGSSKAGSLSSLASG</sequence>
<reference evidence="5 6" key="1">
    <citation type="submission" date="2024-05" db="EMBL/GenBank/DDBJ databases">
        <authorList>
            <person name="Wallberg A."/>
        </authorList>
    </citation>
    <scope>NUCLEOTIDE SEQUENCE [LARGE SCALE GENOMIC DNA]</scope>
</reference>
<comment type="caution">
    <text evidence="5">The sequence shown here is derived from an EMBL/GenBank/DDBJ whole genome shotgun (WGS) entry which is preliminary data.</text>
</comment>
<dbReference type="Pfam" id="PF01049">
    <property type="entry name" value="CADH_Y-type_LIR"/>
    <property type="match status" value="1"/>
</dbReference>
<dbReference type="GO" id="GO:0005509">
    <property type="term" value="F:calcium ion binding"/>
    <property type="evidence" value="ECO:0007669"/>
    <property type="project" value="InterPro"/>
</dbReference>